<dbReference type="Proteomes" id="UP001233999">
    <property type="component" value="Unassembled WGS sequence"/>
</dbReference>
<gene>
    <name evidence="3" type="ORF">L9F63_009486</name>
</gene>
<evidence type="ECO:0000256" key="1">
    <source>
        <dbReference type="RuleBase" id="RU362114"/>
    </source>
</evidence>
<keyword evidence="1" id="KW-0808">Transferase</keyword>
<keyword evidence="1" id="KW-0328">Glycosyltransferase</keyword>
<dbReference type="EC" id="2.4.2.-" evidence="1"/>
<feature type="non-terminal residue" evidence="3">
    <location>
        <position position="1"/>
    </location>
</feature>
<comment type="caution">
    <text evidence="3">The sequence shown here is derived from an EMBL/GenBank/DDBJ whole genome shotgun (WGS) entry which is preliminary data.</text>
</comment>
<accession>A0AAD8AKA9</accession>
<dbReference type="GO" id="GO:0005634">
    <property type="term" value="C:nucleus"/>
    <property type="evidence" value="ECO:0007669"/>
    <property type="project" value="TreeGrafter"/>
</dbReference>
<reference evidence="3" key="1">
    <citation type="journal article" date="2023" name="IScience">
        <title>Live-bearing cockroach genome reveals convergent evolutionary mechanisms linked to viviparity in insects and beyond.</title>
        <authorList>
            <person name="Fouks B."/>
            <person name="Harrison M.C."/>
            <person name="Mikhailova A.A."/>
            <person name="Marchal E."/>
            <person name="English S."/>
            <person name="Carruthers M."/>
            <person name="Jennings E.C."/>
            <person name="Chiamaka E.L."/>
            <person name="Frigard R.A."/>
            <person name="Pippel M."/>
            <person name="Attardo G.M."/>
            <person name="Benoit J.B."/>
            <person name="Bornberg-Bauer E."/>
            <person name="Tobe S.S."/>
        </authorList>
    </citation>
    <scope>NUCLEOTIDE SEQUENCE</scope>
    <source>
        <strain evidence="3">Stay&amp;Tobe</strain>
    </source>
</reference>
<protein>
    <recommendedName>
        <fullName evidence="1">Poly [ADP-ribose] polymerase</fullName>
        <shortName evidence="1">PARP</shortName>
        <ecNumber evidence="1">2.4.2.-</ecNumber>
    </recommendedName>
</protein>
<organism evidence="3 4">
    <name type="scientific">Diploptera punctata</name>
    <name type="common">Pacific beetle cockroach</name>
    <dbReference type="NCBI Taxonomy" id="6984"/>
    <lineage>
        <taxon>Eukaryota</taxon>
        <taxon>Metazoa</taxon>
        <taxon>Ecdysozoa</taxon>
        <taxon>Arthropoda</taxon>
        <taxon>Hexapoda</taxon>
        <taxon>Insecta</taxon>
        <taxon>Pterygota</taxon>
        <taxon>Neoptera</taxon>
        <taxon>Polyneoptera</taxon>
        <taxon>Dictyoptera</taxon>
        <taxon>Blattodea</taxon>
        <taxon>Blaberoidea</taxon>
        <taxon>Blaberidae</taxon>
        <taxon>Diplopterinae</taxon>
        <taxon>Diploptera</taxon>
    </lineage>
</organism>
<feature type="domain" description="PARP catalytic" evidence="2">
    <location>
        <begin position="55"/>
        <end position="236"/>
    </location>
</feature>
<keyword evidence="4" id="KW-1185">Reference proteome</keyword>
<dbReference type="InterPro" id="IPR012317">
    <property type="entry name" value="Poly(ADP-ribose)pol_cat_dom"/>
</dbReference>
<dbReference type="EMBL" id="JASPKZ010000438">
    <property type="protein sequence ID" value="KAJ9600226.1"/>
    <property type="molecule type" value="Genomic_DNA"/>
</dbReference>
<name>A0AAD8AKA9_DIPPU</name>
<proteinExistence type="predicted"/>
<evidence type="ECO:0000313" key="3">
    <source>
        <dbReference type="EMBL" id="KAJ9600226.1"/>
    </source>
</evidence>
<evidence type="ECO:0000259" key="2">
    <source>
        <dbReference type="PROSITE" id="PS51059"/>
    </source>
</evidence>
<dbReference type="AlphaFoldDB" id="A0AAD8AKA9"/>
<dbReference type="GO" id="GO:0003950">
    <property type="term" value="F:NAD+ poly-ADP-ribosyltransferase activity"/>
    <property type="evidence" value="ECO:0007669"/>
    <property type="project" value="UniProtKB-UniRule"/>
</dbReference>
<sequence>FPMAAYVSHDSWQYRGETYDEECDSDSDYYRENEIYSEEEEQEEDYFILDEIVENHLPKTWSDVDEQLVELDRHSREFNKVVNKIQSTLKITVQRVERVQNSFLWGCYLLRKGEYKKRLRKPIREMELFHATSEINVPSIVENNFDWRRTVRAKFGKGVSFSPSAGYANTYCNHKVGDNRALILTRVLVGKCQNGSFEKKIPSDGYDTTLGYGNRVYVKYGDNEYYPEYVAYYQYH</sequence>
<dbReference type="Gene3D" id="3.90.228.10">
    <property type="match status" value="1"/>
</dbReference>
<dbReference type="SUPFAM" id="SSF56399">
    <property type="entry name" value="ADP-ribosylation"/>
    <property type="match status" value="1"/>
</dbReference>
<keyword evidence="1" id="KW-0520">NAD</keyword>
<dbReference type="PANTHER" id="PTHR45740:SF2">
    <property type="entry name" value="POLY [ADP-RIBOSE] POLYMERASE"/>
    <property type="match status" value="1"/>
</dbReference>
<evidence type="ECO:0000313" key="4">
    <source>
        <dbReference type="Proteomes" id="UP001233999"/>
    </source>
</evidence>
<dbReference type="PROSITE" id="PS51059">
    <property type="entry name" value="PARP_CATALYTIC"/>
    <property type="match status" value="1"/>
</dbReference>
<dbReference type="GO" id="GO:1990404">
    <property type="term" value="F:NAD+-protein mono-ADP-ribosyltransferase activity"/>
    <property type="evidence" value="ECO:0007669"/>
    <property type="project" value="TreeGrafter"/>
</dbReference>
<dbReference type="InterPro" id="IPR051712">
    <property type="entry name" value="ARTD-AVP"/>
</dbReference>
<reference evidence="3" key="2">
    <citation type="submission" date="2023-05" db="EMBL/GenBank/DDBJ databases">
        <authorList>
            <person name="Fouks B."/>
        </authorList>
    </citation>
    <scope>NUCLEOTIDE SEQUENCE</scope>
    <source>
        <strain evidence="3">Stay&amp;Tobe</strain>
        <tissue evidence="3">Testes</tissue>
    </source>
</reference>
<dbReference type="PANTHER" id="PTHR45740">
    <property type="entry name" value="POLY [ADP-RIBOSE] POLYMERASE"/>
    <property type="match status" value="1"/>
</dbReference>
<dbReference type="Pfam" id="PF00644">
    <property type="entry name" value="PARP"/>
    <property type="match status" value="1"/>
</dbReference>